<comment type="caution">
    <text evidence="15">The sequence shown here is derived from an EMBL/GenBank/DDBJ whole genome shotgun (WGS) entry which is preliminary data.</text>
</comment>
<dbReference type="GO" id="GO:0005829">
    <property type="term" value="C:cytosol"/>
    <property type="evidence" value="ECO:0007669"/>
    <property type="project" value="TreeGrafter"/>
</dbReference>
<dbReference type="Proteomes" id="UP000663845">
    <property type="component" value="Unassembled WGS sequence"/>
</dbReference>
<dbReference type="Gene3D" id="3.40.367.20">
    <property type="match status" value="2"/>
</dbReference>
<dbReference type="InterPro" id="IPR043129">
    <property type="entry name" value="ATPase_NBD"/>
</dbReference>
<evidence type="ECO:0000256" key="12">
    <source>
        <dbReference type="RuleBase" id="RU362007"/>
    </source>
</evidence>
<keyword evidence="8 12" id="KW-0324">Glycolysis</keyword>
<evidence type="ECO:0000259" key="13">
    <source>
        <dbReference type="Pfam" id="PF00349"/>
    </source>
</evidence>
<dbReference type="UniPathway" id="UPA00109">
    <property type="reaction ID" value="UER00180"/>
</dbReference>
<evidence type="ECO:0000256" key="5">
    <source>
        <dbReference type="ARBA" id="ARBA00022741"/>
    </source>
</evidence>
<evidence type="ECO:0000259" key="14">
    <source>
        <dbReference type="Pfam" id="PF03727"/>
    </source>
</evidence>
<dbReference type="PROSITE" id="PS51748">
    <property type="entry name" value="HEXOKINASE_2"/>
    <property type="match status" value="1"/>
</dbReference>
<evidence type="ECO:0000256" key="6">
    <source>
        <dbReference type="ARBA" id="ARBA00022777"/>
    </source>
</evidence>
<evidence type="ECO:0000256" key="8">
    <source>
        <dbReference type="ARBA" id="ARBA00023152"/>
    </source>
</evidence>
<dbReference type="Gene3D" id="3.30.420.40">
    <property type="match status" value="1"/>
</dbReference>
<dbReference type="InterPro" id="IPR001312">
    <property type="entry name" value="Hexokinase"/>
</dbReference>
<dbReference type="GO" id="GO:0004340">
    <property type="term" value="F:glucokinase activity"/>
    <property type="evidence" value="ECO:0007669"/>
    <property type="project" value="TreeGrafter"/>
</dbReference>
<dbReference type="UniPathway" id="UPA00242"/>
<dbReference type="EC" id="2.7.1.-" evidence="12"/>
<evidence type="ECO:0000256" key="2">
    <source>
        <dbReference type="ARBA" id="ARBA00005028"/>
    </source>
</evidence>
<comment type="catalytic activity">
    <reaction evidence="11">
        <text>D-glucose + ATP = D-glucose 6-phosphate + ADP + H(+)</text>
        <dbReference type="Rhea" id="RHEA:17825"/>
        <dbReference type="ChEBI" id="CHEBI:4167"/>
        <dbReference type="ChEBI" id="CHEBI:15378"/>
        <dbReference type="ChEBI" id="CHEBI:30616"/>
        <dbReference type="ChEBI" id="CHEBI:61548"/>
        <dbReference type="ChEBI" id="CHEBI:456216"/>
        <dbReference type="EC" id="2.7.1.1"/>
    </reaction>
    <physiologicalReaction direction="left-to-right" evidence="11">
        <dbReference type="Rhea" id="RHEA:17826"/>
    </physiologicalReaction>
</comment>
<proteinExistence type="inferred from homology"/>
<dbReference type="PRINTS" id="PR00475">
    <property type="entry name" value="HEXOKINASE"/>
</dbReference>
<evidence type="ECO:0000313" key="16">
    <source>
        <dbReference type="Proteomes" id="UP000663845"/>
    </source>
</evidence>
<dbReference type="Pfam" id="PF00349">
    <property type="entry name" value="Hexokinase_1"/>
    <property type="match status" value="1"/>
</dbReference>
<comment type="similarity">
    <text evidence="3 12">Belongs to the hexokinase family.</text>
</comment>
<reference evidence="15" key="1">
    <citation type="submission" date="2021-02" db="EMBL/GenBank/DDBJ databases">
        <authorList>
            <person name="Nowell W R."/>
        </authorList>
    </citation>
    <scope>NUCLEOTIDE SEQUENCE</scope>
</reference>
<comment type="catalytic activity">
    <reaction evidence="9">
        <text>a D-hexose + ATP = a D-hexose 6-phosphate + ADP + H(+)</text>
        <dbReference type="Rhea" id="RHEA:22740"/>
        <dbReference type="ChEBI" id="CHEBI:4194"/>
        <dbReference type="ChEBI" id="CHEBI:15378"/>
        <dbReference type="ChEBI" id="CHEBI:30616"/>
        <dbReference type="ChEBI" id="CHEBI:229467"/>
        <dbReference type="ChEBI" id="CHEBI:456216"/>
        <dbReference type="EC" id="2.7.1.1"/>
    </reaction>
    <physiologicalReaction direction="left-to-right" evidence="9">
        <dbReference type="Rhea" id="RHEA:22741"/>
    </physiologicalReaction>
</comment>
<dbReference type="AlphaFoldDB" id="A0A813PNV6"/>
<comment type="catalytic activity">
    <reaction evidence="10">
        <text>D-fructose + ATP = D-fructose 6-phosphate + ADP + H(+)</text>
        <dbReference type="Rhea" id="RHEA:16125"/>
        <dbReference type="ChEBI" id="CHEBI:15378"/>
        <dbReference type="ChEBI" id="CHEBI:30616"/>
        <dbReference type="ChEBI" id="CHEBI:37721"/>
        <dbReference type="ChEBI" id="CHEBI:61527"/>
        <dbReference type="ChEBI" id="CHEBI:456216"/>
        <dbReference type="EC" id="2.7.1.1"/>
    </reaction>
    <physiologicalReaction direction="left-to-right" evidence="10">
        <dbReference type="Rhea" id="RHEA:16126"/>
    </physiologicalReaction>
</comment>
<keyword evidence="4 12" id="KW-0808">Transferase</keyword>
<dbReference type="PANTHER" id="PTHR19443">
    <property type="entry name" value="HEXOKINASE"/>
    <property type="match status" value="1"/>
</dbReference>
<dbReference type="InterPro" id="IPR022672">
    <property type="entry name" value="Hexokinase_N"/>
</dbReference>
<evidence type="ECO:0000256" key="4">
    <source>
        <dbReference type="ARBA" id="ARBA00022679"/>
    </source>
</evidence>
<dbReference type="SUPFAM" id="SSF53067">
    <property type="entry name" value="Actin-like ATPase domain"/>
    <property type="match status" value="3"/>
</dbReference>
<dbReference type="GO" id="GO:0001678">
    <property type="term" value="P:intracellular glucose homeostasis"/>
    <property type="evidence" value="ECO:0007669"/>
    <property type="project" value="InterPro"/>
</dbReference>
<accession>A0A813PNV6</accession>
<dbReference type="InterPro" id="IPR022673">
    <property type="entry name" value="Hexokinase_C"/>
</dbReference>
<name>A0A813PNV6_9BILA</name>
<keyword evidence="5 12" id="KW-0547">Nucleotide-binding</keyword>
<keyword evidence="6 12" id="KW-0418">Kinase</keyword>
<dbReference type="PANTHER" id="PTHR19443:SF16">
    <property type="entry name" value="HEXOKINASE TYPE 1-RELATED"/>
    <property type="match status" value="1"/>
</dbReference>
<dbReference type="GO" id="GO:0005524">
    <property type="term" value="F:ATP binding"/>
    <property type="evidence" value="ECO:0007669"/>
    <property type="project" value="UniProtKB-UniRule"/>
</dbReference>
<evidence type="ECO:0000256" key="9">
    <source>
        <dbReference type="ARBA" id="ARBA00044613"/>
    </source>
</evidence>
<dbReference type="GO" id="GO:0005536">
    <property type="term" value="F:D-glucose binding"/>
    <property type="evidence" value="ECO:0007669"/>
    <property type="project" value="InterPro"/>
</dbReference>
<evidence type="ECO:0000256" key="11">
    <source>
        <dbReference type="ARBA" id="ARBA00048160"/>
    </source>
</evidence>
<protein>
    <recommendedName>
        <fullName evidence="12">Phosphotransferase</fullName>
        <ecNumber evidence="12">2.7.1.-</ecNumber>
    </recommendedName>
</protein>
<dbReference type="GO" id="GO:0006096">
    <property type="term" value="P:glycolytic process"/>
    <property type="evidence" value="ECO:0007669"/>
    <property type="project" value="UniProtKB-UniPathway"/>
</dbReference>
<feature type="domain" description="Hexokinase C-terminal" evidence="14">
    <location>
        <begin position="433"/>
        <end position="617"/>
    </location>
</feature>
<feature type="domain" description="Hexokinase N-terminal" evidence="13">
    <location>
        <begin position="93"/>
        <end position="287"/>
    </location>
</feature>
<comment type="pathway">
    <text evidence="1">Carbohydrate degradation; glycolysis; D-glyceraldehyde 3-phosphate and glycerone phosphate from D-glucose: step 1/4.</text>
</comment>
<evidence type="ECO:0000256" key="1">
    <source>
        <dbReference type="ARBA" id="ARBA00004888"/>
    </source>
</evidence>
<comment type="pathway">
    <text evidence="2">Carbohydrate metabolism; hexose metabolism.</text>
</comment>
<dbReference type="GO" id="GO:0008865">
    <property type="term" value="F:fructokinase activity"/>
    <property type="evidence" value="ECO:0007669"/>
    <property type="project" value="TreeGrafter"/>
</dbReference>
<dbReference type="GO" id="GO:0005739">
    <property type="term" value="C:mitochondrion"/>
    <property type="evidence" value="ECO:0007669"/>
    <property type="project" value="TreeGrafter"/>
</dbReference>
<dbReference type="EMBL" id="CAJNOG010000014">
    <property type="protein sequence ID" value="CAF0755594.1"/>
    <property type="molecule type" value="Genomic_DNA"/>
</dbReference>
<evidence type="ECO:0000256" key="7">
    <source>
        <dbReference type="ARBA" id="ARBA00022840"/>
    </source>
</evidence>
<feature type="domain" description="Hexokinase C-terminal" evidence="14">
    <location>
        <begin position="293"/>
        <end position="428"/>
    </location>
</feature>
<organism evidence="15 16">
    <name type="scientific">Adineta steineri</name>
    <dbReference type="NCBI Taxonomy" id="433720"/>
    <lineage>
        <taxon>Eukaryota</taxon>
        <taxon>Metazoa</taxon>
        <taxon>Spiralia</taxon>
        <taxon>Gnathifera</taxon>
        <taxon>Rotifera</taxon>
        <taxon>Eurotatoria</taxon>
        <taxon>Bdelloidea</taxon>
        <taxon>Adinetida</taxon>
        <taxon>Adinetidae</taxon>
        <taxon>Adineta</taxon>
    </lineage>
</organism>
<keyword evidence="7 12" id="KW-0067">ATP-binding</keyword>
<evidence type="ECO:0000256" key="3">
    <source>
        <dbReference type="ARBA" id="ARBA00009225"/>
    </source>
</evidence>
<evidence type="ECO:0000313" key="15">
    <source>
        <dbReference type="EMBL" id="CAF0755594.1"/>
    </source>
</evidence>
<dbReference type="GO" id="GO:0006006">
    <property type="term" value="P:glucose metabolic process"/>
    <property type="evidence" value="ECO:0007669"/>
    <property type="project" value="TreeGrafter"/>
</dbReference>
<dbReference type="Pfam" id="PF03727">
    <property type="entry name" value="Hexokinase_2"/>
    <property type="match status" value="2"/>
</dbReference>
<evidence type="ECO:0000256" key="10">
    <source>
        <dbReference type="ARBA" id="ARBA00047905"/>
    </source>
</evidence>
<gene>
    <name evidence="15" type="ORF">JYZ213_LOCUS2752</name>
</gene>
<sequence>MSKKNDDNRYSNWIQNCWHHFCLRPKENSSEYSHSTTIDNNHKNTRFVSQAGKEIVTRESNFDGLLHDPVEENITSILHVNENFISSKDYTELMRITSPFHITVETLAHLMTTMEKHCQMGLEPNTKSSSDLKMLPTYVTNLPTRKEQGDILALDLGGTNFRTLLVKLHPNNEPQVISEAHIVPDSKKLLANDLFEFIVDVLKQFMIRNQLDLEQEYVLGFTFSFACEQIALNKGKFLTPSKGWVLSDLIGQDVVQVLQRIIYQKQLKVKITALINDTVGTLMACAYHENTCRVGVILGTGTNACYFEDINKIHTISDRAVLPTEATEMIINTEWGALGEGGCLDMLITNFDREIDRISNNPGIHIFEKLISGMYMGRLAAEVLASLINQGIILKTQRDHKQSYRYYGPFHALYMLQTSHISEIELDTGHTISNNPGIHIFEKLISGMYMGRLAAEVLASLINQGIILKTQRDHKQSYRYYGPFHALYMLQTSHISEIELDTGHTFANTRNVLKKLGLDYATNTDCAIISYTCRLISRRAAMLTAAAIAVLMKRLHENKQVAMKKICIGIDGSLYRFHPRFNMVIQRHLKILAPVLLNYELRISADGSGIGAAICAITANDARQALRKGEIQKSSFYQQHNRIP</sequence>